<dbReference type="InterPro" id="IPR051620">
    <property type="entry name" value="ORF904-like_C"/>
</dbReference>
<dbReference type="InterPro" id="IPR015330">
    <property type="entry name" value="DNA_primase/pol_bifunc_N"/>
</dbReference>
<dbReference type="Proteomes" id="UP001185069">
    <property type="component" value="Unassembled WGS sequence"/>
</dbReference>
<dbReference type="RefSeq" id="WP_309800431.1">
    <property type="nucleotide sequence ID" value="NZ_BAAAHY010000006.1"/>
</dbReference>
<dbReference type="Pfam" id="PF09250">
    <property type="entry name" value="Prim-Pol"/>
    <property type="match status" value="1"/>
</dbReference>
<evidence type="ECO:0000313" key="4">
    <source>
        <dbReference type="Proteomes" id="UP001185069"/>
    </source>
</evidence>
<protein>
    <recommendedName>
        <fullName evidence="2">DNA primase/polymerase bifunctional N-terminal domain-containing protein</fullName>
    </recommendedName>
</protein>
<organism evidence="3 4">
    <name type="scientific">Arthrobacter russicus</name>
    <dbReference type="NCBI Taxonomy" id="172040"/>
    <lineage>
        <taxon>Bacteria</taxon>
        <taxon>Bacillati</taxon>
        <taxon>Actinomycetota</taxon>
        <taxon>Actinomycetes</taxon>
        <taxon>Micrococcales</taxon>
        <taxon>Micrococcaceae</taxon>
        <taxon>Arthrobacter</taxon>
    </lineage>
</organism>
<feature type="domain" description="DNA primase/polymerase bifunctional N-terminal" evidence="2">
    <location>
        <begin position="57"/>
        <end position="223"/>
    </location>
</feature>
<dbReference type="CDD" id="cd04859">
    <property type="entry name" value="Prim_Pol"/>
    <property type="match status" value="1"/>
</dbReference>
<gene>
    <name evidence="3" type="ORF">JOE69_003202</name>
</gene>
<dbReference type="SUPFAM" id="SSF56747">
    <property type="entry name" value="Prim-pol domain"/>
    <property type="match status" value="1"/>
</dbReference>
<evidence type="ECO:0000313" key="3">
    <source>
        <dbReference type="EMBL" id="MDR6270964.1"/>
    </source>
</evidence>
<keyword evidence="1" id="KW-0378">Hydrolase</keyword>
<name>A0ABU1JEU7_9MICC</name>
<comment type="caution">
    <text evidence="3">The sequence shown here is derived from an EMBL/GenBank/DDBJ whole genome shotgun (WGS) entry which is preliminary data.</text>
</comment>
<reference evidence="3 4" key="1">
    <citation type="submission" date="2023-07" db="EMBL/GenBank/DDBJ databases">
        <title>Sequencing the genomes of 1000 actinobacteria strains.</title>
        <authorList>
            <person name="Klenk H.-P."/>
        </authorList>
    </citation>
    <scope>NUCLEOTIDE SEQUENCE [LARGE SCALE GENOMIC DNA]</scope>
    <source>
        <strain evidence="3 4">DSM 14555</strain>
    </source>
</reference>
<accession>A0ABU1JEU7</accession>
<dbReference type="EMBL" id="JAVDQF010000001">
    <property type="protein sequence ID" value="MDR6270964.1"/>
    <property type="molecule type" value="Genomic_DNA"/>
</dbReference>
<evidence type="ECO:0000256" key="1">
    <source>
        <dbReference type="ARBA" id="ARBA00022801"/>
    </source>
</evidence>
<dbReference type="PANTHER" id="PTHR35372:SF2">
    <property type="entry name" value="SF3 HELICASE DOMAIN-CONTAINING PROTEIN"/>
    <property type="match status" value="1"/>
</dbReference>
<dbReference type="PANTHER" id="PTHR35372">
    <property type="entry name" value="ATP BINDING PROTEIN-RELATED"/>
    <property type="match status" value="1"/>
</dbReference>
<keyword evidence="4" id="KW-1185">Reference proteome</keyword>
<evidence type="ECO:0000259" key="2">
    <source>
        <dbReference type="SMART" id="SM00943"/>
    </source>
</evidence>
<sequence length="325" mass="35361">MNRHTDNSPVPFAQRETGWTEAMLRLANRDPEAVNHAGLGGRNTFPKYNGSPFFSAATQIADAKLPVFPCIPYSKSPLSTHGFKDATTSGRRIARWADRWPDANLAIATGGAGVDVVDVDAHENGSGFSALERARRAGLIEGWALIVRTPSGGLHLYYPALPERPQRSWSAGEVHIDFRGTGGYILAPPSTVSQSDGASRPYEVIAVGRDPRPLDAVALKAFLRPTPTAAAGISFPAPGRHTPDDQRIAGWMARRPEGSRNSSLFWAACRYVDQGLPEHEAQRVLLDAALKAGLTQLEATATIGSAYRHTSPNSYTHERSWRMQW</sequence>
<proteinExistence type="predicted"/>
<dbReference type="SMART" id="SM00943">
    <property type="entry name" value="Prim-Pol"/>
    <property type="match status" value="1"/>
</dbReference>